<dbReference type="InterPro" id="IPR015424">
    <property type="entry name" value="PyrdxlP-dep_Trfase"/>
</dbReference>
<dbReference type="InterPro" id="IPR015421">
    <property type="entry name" value="PyrdxlP-dep_Trfase_major"/>
</dbReference>
<comment type="similarity">
    <text evidence="2 8">Belongs to the class-V pyridoxal-phosphate-dependent aminotransferase family. Csd subfamily.</text>
</comment>
<evidence type="ECO:0000256" key="5">
    <source>
        <dbReference type="ARBA" id="ARBA00022898"/>
    </source>
</evidence>
<dbReference type="Gene3D" id="3.90.1150.10">
    <property type="entry name" value="Aspartate Aminotransferase, domain 1"/>
    <property type="match status" value="1"/>
</dbReference>
<dbReference type="InterPro" id="IPR020578">
    <property type="entry name" value="Aminotrans_V_PyrdxlP_BS"/>
</dbReference>
<comment type="catalytic activity">
    <reaction evidence="6 8">
        <text>(sulfur carrier)-H + L-cysteine = (sulfur carrier)-SH + L-alanine</text>
        <dbReference type="Rhea" id="RHEA:43892"/>
        <dbReference type="Rhea" id="RHEA-COMP:14737"/>
        <dbReference type="Rhea" id="RHEA-COMP:14739"/>
        <dbReference type="ChEBI" id="CHEBI:29917"/>
        <dbReference type="ChEBI" id="CHEBI:35235"/>
        <dbReference type="ChEBI" id="CHEBI:57972"/>
        <dbReference type="ChEBI" id="CHEBI:64428"/>
        <dbReference type="EC" id="2.8.1.7"/>
    </reaction>
</comment>
<evidence type="ECO:0000256" key="4">
    <source>
        <dbReference type="ARBA" id="ARBA00022679"/>
    </source>
</evidence>
<dbReference type="InterPro" id="IPR000192">
    <property type="entry name" value="Aminotrans_V_dom"/>
</dbReference>
<feature type="domain" description="Aminotransferase class V" evidence="9">
    <location>
        <begin position="23"/>
        <end position="393"/>
    </location>
</feature>
<dbReference type="EC" id="2.8.1.7" evidence="3 8"/>
<dbReference type="RefSeq" id="WP_066129288.1">
    <property type="nucleotide sequence ID" value="NZ_KQ959861.1"/>
</dbReference>
<dbReference type="EMBL" id="LSDB01000008">
    <property type="protein sequence ID" value="KXB58617.1"/>
    <property type="molecule type" value="Genomic_DNA"/>
</dbReference>
<comment type="caution">
    <text evidence="10">The sequence shown here is derived from an EMBL/GenBank/DDBJ whole genome shotgun (WGS) entry which is preliminary data.</text>
</comment>
<dbReference type="Pfam" id="PF00266">
    <property type="entry name" value="Aminotran_5"/>
    <property type="match status" value="1"/>
</dbReference>
<dbReference type="InterPro" id="IPR015422">
    <property type="entry name" value="PyrdxlP-dep_Trfase_small"/>
</dbReference>
<evidence type="ECO:0000259" key="9">
    <source>
        <dbReference type="Pfam" id="PF00266"/>
    </source>
</evidence>
<dbReference type="PANTHER" id="PTHR43586">
    <property type="entry name" value="CYSTEINE DESULFURASE"/>
    <property type="match status" value="1"/>
</dbReference>
<evidence type="ECO:0000256" key="1">
    <source>
        <dbReference type="ARBA" id="ARBA00001933"/>
    </source>
</evidence>
<evidence type="ECO:0000256" key="8">
    <source>
        <dbReference type="RuleBase" id="RU004506"/>
    </source>
</evidence>
<evidence type="ECO:0000256" key="7">
    <source>
        <dbReference type="RuleBase" id="RU004504"/>
    </source>
</evidence>
<name>A0ABR5TMR0_9BACL</name>
<dbReference type="PROSITE" id="PS00595">
    <property type="entry name" value="AA_TRANSFER_CLASS_5"/>
    <property type="match status" value="1"/>
</dbReference>
<keyword evidence="4 8" id="KW-0808">Transferase</keyword>
<gene>
    <name evidence="10" type="ORF">HMPREF1871_00383</name>
</gene>
<organism evidence="10 11">
    <name type="scientific">Gemelliphila asaccharolytica</name>
    <dbReference type="NCBI Taxonomy" id="502393"/>
    <lineage>
        <taxon>Bacteria</taxon>
        <taxon>Bacillati</taxon>
        <taxon>Bacillota</taxon>
        <taxon>Bacilli</taxon>
        <taxon>Bacillales</taxon>
        <taxon>Gemellaceae</taxon>
        <taxon>Gemelliphila</taxon>
    </lineage>
</organism>
<dbReference type="InterPro" id="IPR016454">
    <property type="entry name" value="Cysteine_dSase"/>
</dbReference>
<dbReference type="SUPFAM" id="SSF53383">
    <property type="entry name" value="PLP-dependent transferases"/>
    <property type="match status" value="1"/>
</dbReference>
<proteinExistence type="inferred from homology"/>
<sequence length="408" mass="46641">MNIDNIREDFPILKRKINNNKIIFFDNAATTQKPNAVINSIVNYYENYNSNIHRSVYTLGNESENLYSESKDIVKKFINAKHSEEIIYTSGTTESINILSRMLEEKIEENDEIIVSSIEHHSNFIPWQQLAKRKKAKLRILEVDNNHEISIKKLKKIINSNTKIISLTYASNVLGTINPIEKIGNQLSEKNIYFIVDAAQAVPHFKIDVQKINCDFLVFSGHKLLASTGIGVLYGKKNILDNLSPAKYGGGMIKTVNDFKSSWAPIPYKYEAGTPLLEQAVSLMAAINYINNIGIDNIEKYTKYLTNYLLKKLETIKDLEIYGTRDVNKKVSLISFNLKNIHPHDLASFLDAKGICVRAGHQCTQPLLCRLNVSSVVRVSLYFYNTIEEIDIFIETLKDIREFFKNEF</sequence>
<protein>
    <recommendedName>
        <fullName evidence="3 8">Cysteine desulfurase</fullName>
        <ecNumber evidence="3 8">2.8.1.7</ecNumber>
    </recommendedName>
</protein>
<evidence type="ECO:0000313" key="10">
    <source>
        <dbReference type="EMBL" id="KXB58617.1"/>
    </source>
</evidence>
<dbReference type="PANTHER" id="PTHR43586:SF8">
    <property type="entry name" value="CYSTEINE DESULFURASE 1, CHLOROPLASTIC"/>
    <property type="match status" value="1"/>
</dbReference>
<dbReference type="Proteomes" id="UP000070467">
    <property type="component" value="Unassembled WGS sequence"/>
</dbReference>
<dbReference type="PIRSF" id="PIRSF005572">
    <property type="entry name" value="NifS"/>
    <property type="match status" value="1"/>
</dbReference>
<evidence type="ECO:0000256" key="2">
    <source>
        <dbReference type="ARBA" id="ARBA00010447"/>
    </source>
</evidence>
<dbReference type="NCBIfam" id="TIGR01979">
    <property type="entry name" value="sufS"/>
    <property type="match status" value="1"/>
</dbReference>
<comment type="cofactor">
    <cofactor evidence="1 7">
        <name>pyridoxal 5'-phosphate</name>
        <dbReference type="ChEBI" id="CHEBI:597326"/>
    </cofactor>
</comment>
<evidence type="ECO:0000313" key="11">
    <source>
        <dbReference type="Proteomes" id="UP000070467"/>
    </source>
</evidence>
<keyword evidence="5 8" id="KW-0663">Pyridoxal phosphate</keyword>
<keyword evidence="11" id="KW-1185">Reference proteome</keyword>
<dbReference type="InterPro" id="IPR010970">
    <property type="entry name" value="Cys_dSase_SufS"/>
</dbReference>
<reference evidence="10 11" key="1">
    <citation type="submission" date="2016-01" db="EMBL/GenBank/DDBJ databases">
        <authorList>
            <person name="Mitreva M."/>
            <person name="Pepin K.H."/>
            <person name="Mihindukulasuriya K.A."/>
            <person name="Fulton R."/>
            <person name="Fronick C."/>
            <person name="O'Laughlin M."/>
            <person name="Miner T."/>
            <person name="Herter B."/>
            <person name="Rosa B.A."/>
            <person name="Cordes M."/>
            <person name="Tomlinson C."/>
            <person name="Wollam A."/>
            <person name="Palsikar V.B."/>
            <person name="Mardis E.R."/>
            <person name="Wilson R.K."/>
        </authorList>
    </citation>
    <scope>NUCLEOTIDE SEQUENCE [LARGE SCALE GENOMIC DNA]</scope>
    <source>
        <strain evidence="10 11">KA00071</strain>
    </source>
</reference>
<dbReference type="Gene3D" id="3.40.640.10">
    <property type="entry name" value="Type I PLP-dependent aspartate aminotransferase-like (Major domain)"/>
    <property type="match status" value="1"/>
</dbReference>
<evidence type="ECO:0000256" key="6">
    <source>
        <dbReference type="ARBA" id="ARBA00050776"/>
    </source>
</evidence>
<evidence type="ECO:0000256" key="3">
    <source>
        <dbReference type="ARBA" id="ARBA00012239"/>
    </source>
</evidence>
<accession>A0ABR5TMR0</accession>
<comment type="function">
    <text evidence="8">Catalyzes the removal of elemental sulfur and selenium atoms from L-cysteine, L-cystine, L-selenocysteine, and L-selenocystine to produce L-alanine.</text>
</comment>
<dbReference type="CDD" id="cd06453">
    <property type="entry name" value="SufS_like"/>
    <property type="match status" value="1"/>
</dbReference>